<evidence type="ECO:0000313" key="4">
    <source>
        <dbReference type="Proteomes" id="UP000298061"/>
    </source>
</evidence>
<keyword evidence="1" id="KW-1133">Transmembrane helix</keyword>
<dbReference type="PANTHER" id="PTHR40465">
    <property type="entry name" value="CHROMOSOME 1, WHOLE GENOME SHOTGUN SEQUENCE"/>
    <property type="match status" value="1"/>
</dbReference>
<protein>
    <recommendedName>
        <fullName evidence="2">DUF6534 domain-containing protein</fullName>
    </recommendedName>
</protein>
<dbReference type="Proteomes" id="UP000298061">
    <property type="component" value="Unassembled WGS sequence"/>
</dbReference>
<feature type="transmembrane region" description="Helical" evidence="1">
    <location>
        <begin position="53"/>
        <end position="75"/>
    </location>
</feature>
<accession>A0A4Z0A0I0</accession>
<sequence length="184" mass="20123">MVFIYQSLINHFGDVDYIQNADWVFAAVGGIATAIAIGYVPQFLRFTVFQPAVIVWLMSSAVCDVLITSILVFHLRRHKSGFSHTDDIVDRVIRLTIQTGLLTSIVAIIDVVLYLGVPKAALHLGFNMPLCKLYTNSLLSSLNARSGWALNSNSDPVHSIGQSGAKRVGRPPTSFLELADPDPI</sequence>
<evidence type="ECO:0000313" key="3">
    <source>
        <dbReference type="EMBL" id="TFY79940.1"/>
    </source>
</evidence>
<reference evidence="3 4" key="1">
    <citation type="submission" date="2019-02" db="EMBL/GenBank/DDBJ databases">
        <title>Genome sequencing of the rare red list fungi Hericium alpestre (H. flagellum).</title>
        <authorList>
            <person name="Buettner E."/>
            <person name="Kellner H."/>
        </authorList>
    </citation>
    <scope>NUCLEOTIDE SEQUENCE [LARGE SCALE GENOMIC DNA]</scope>
    <source>
        <strain evidence="3 4">DSM 108284</strain>
    </source>
</reference>
<dbReference type="OrthoDB" id="3265526at2759"/>
<dbReference type="PANTHER" id="PTHR40465:SF1">
    <property type="entry name" value="DUF6534 DOMAIN-CONTAINING PROTEIN"/>
    <property type="match status" value="1"/>
</dbReference>
<comment type="caution">
    <text evidence="3">The sequence shown here is derived from an EMBL/GenBank/DDBJ whole genome shotgun (WGS) entry which is preliminary data.</text>
</comment>
<name>A0A4Z0A0I0_9AGAM</name>
<feature type="transmembrane region" description="Helical" evidence="1">
    <location>
        <begin position="95"/>
        <end position="117"/>
    </location>
</feature>
<proteinExistence type="predicted"/>
<keyword evidence="1" id="KW-0472">Membrane</keyword>
<evidence type="ECO:0000259" key="2">
    <source>
        <dbReference type="Pfam" id="PF20152"/>
    </source>
</evidence>
<dbReference type="InterPro" id="IPR045339">
    <property type="entry name" value="DUF6534"/>
</dbReference>
<keyword evidence="1" id="KW-0812">Transmembrane</keyword>
<organism evidence="3 4">
    <name type="scientific">Hericium alpestre</name>
    <dbReference type="NCBI Taxonomy" id="135208"/>
    <lineage>
        <taxon>Eukaryota</taxon>
        <taxon>Fungi</taxon>
        <taxon>Dikarya</taxon>
        <taxon>Basidiomycota</taxon>
        <taxon>Agaricomycotina</taxon>
        <taxon>Agaricomycetes</taxon>
        <taxon>Russulales</taxon>
        <taxon>Hericiaceae</taxon>
        <taxon>Hericium</taxon>
    </lineage>
</organism>
<dbReference type="AlphaFoldDB" id="A0A4Z0A0I0"/>
<dbReference type="EMBL" id="SFCI01000415">
    <property type="protein sequence ID" value="TFY79940.1"/>
    <property type="molecule type" value="Genomic_DNA"/>
</dbReference>
<dbReference type="Pfam" id="PF20152">
    <property type="entry name" value="DUF6534"/>
    <property type="match status" value="1"/>
</dbReference>
<feature type="transmembrane region" description="Helical" evidence="1">
    <location>
        <begin position="23"/>
        <end position="41"/>
    </location>
</feature>
<evidence type="ECO:0000256" key="1">
    <source>
        <dbReference type="SAM" id="Phobius"/>
    </source>
</evidence>
<feature type="domain" description="DUF6534" evidence="2">
    <location>
        <begin position="60"/>
        <end position="146"/>
    </location>
</feature>
<keyword evidence="4" id="KW-1185">Reference proteome</keyword>
<gene>
    <name evidence="3" type="ORF">EWM64_g4070</name>
</gene>
<dbReference type="STRING" id="135208.A0A4Z0A0I0"/>